<keyword evidence="2 5" id="KW-0396">Initiation factor</keyword>
<comment type="function">
    <text evidence="5">mRNA cap-binding component of the eukaryotic translation initiation factor 3 (eIF-3) complex, which is involved in protein synthesis of a specialized repertoire of mRNAs and, together with other initiation factors, stimulates binding of mRNA and methionyl-tRNAi to the 40S ribosome. The eIF-3 complex specifically targets and initiates translation of a subset of mRNAs involved in cell proliferation. In the eIF-3 complex, eif3d specifically recognizes and binds the 7-methylguanosine cap of a subset of mRNAs.</text>
</comment>
<dbReference type="GO" id="GO:0098808">
    <property type="term" value="F:mRNA cap binding"/>
    <property type="evidence" value="ECO:0007669"/>
    <property type="project" value="UniProtKB-UniRule"/>
</dbReference>
<keyword evidence="8" id="KW-1185">Reference proteome</keyword>
<keyword evidence="3" id="KW-0694">RNA-binding</keyword>
<organism evidence="7 8">
    <name type="scientific">Kwoniella dendrophila CBS 6074</name>
    <dbReference type="NCBI Taxonomy" id="1295534"/>
    <lineage>
        <taxon>Eukaryota</taxon>
        <taxon>Fungi</taxon>
        <taxon>Dikarya</taxon>
        <taxon>Basidiomycota</taxon>
        <taxon>Agaricomycotina</taxon>
        <taxon>Tremellomycetes</taxon>
        <taxon>Tremellales</taxon>
        <taxon>Cryptococcaceae</taxon>
        <taxon>Kwoniella</taxon>
    </lineage>
</organism>
<dbReference type="PANTHER" id="PTHR12399">
    <property type="entry name" value="EUKARYOTIC TRANSLATION INITIATION FACTOR 3 SUBUNIT 7"/>
    <property type="match status" value="1"/>
</dbReference>
<dbReference type="EMBL" id="CP144098">
    <property type="protein sequence ID" value="WWC85347.1"/>
    <property type="molecule type" value="Genomic_DNA"/>
</dbReference>
<dbReference type="Proteomes" id="UP001355207">
    <property type="component" value="Chromosome 1"/>
</dbReference>
<evidence type="ECO:0000256" key="6">
    <source>
        <dbReference type="SAM" id="MobiDB-lite"/>
    </source>
</evidence>
<feature type="region of interest" description="Disordered" evidence="6">
    <location>
        <begin position="51"/>
        <end position="72"/>
    </location>
</feature>
<comment type="similarity">
    <text evidence="5">Belongs to the eIF-3 subunit D family.</text>
</comment>
<evidence type="ECO:0000256" key="3">
    <source>
        <dbReference type="ARBA" id="ARBA00022884"/>
    </source>
</evidence>
<accession>A0AAX4JKM1</accession>
<feature type="compositionally biased region" description="Low complexity" evidence="6">
    <location>
        <begin position="58"/>
        <end position="72"/>
    </location>
</feature>
<dbReference type="GO" id="GO:0001732">
    <property type="term" value="P:formation of cytoplasmic translation initiation complex"/>
    <property type="evidence" value="ECO:0007669"/>
    <property type="project" value="UniProtKB-UniRule"/>
</dbReference>
<feature type="compositionally biased region" description="Gly residues" evidence="6">
    <location>
        <begin position="127"/>
        <end position="148"/>
    </location>
</feature>
<proteinExistence type="inferred from homology"/>
<dbReference type="GO" id="GO:0005852">
    <property type="term" value="C:eukaryotic translation initiation factor 3 complex"/>
    <property type="evidence" value="ECO:0007669"/>
    <property type="project" value="UniProtKB-UniRule"/>
</dbReference>
<keyword evidence="4 5" id="KW-0648">Protein biosynthesis</keyword>
<name>A0AAX4JKM1_9TREE</name>
<reference evidence="7 8" key="1">
    <citation type="submission" date="2024-01" db="EMBL/GenBank/DDBJ databases">
        <title>Comparative genomics of Cryptococcus and Kwoniella reveals pathogenesis evolution and contrasting modes of karyotype evolution via chromosome fusion or intercentromeric recombination.</title>
        <authorList>
            <person name="Coelho M.A."/>
            <person name="David-Palma M."/>
            <person name="Shea T."/>
            <person name="Bowers K."/>
            <person name="McGinley-Smith S."/>
            <person name="Mohammad A.W."/>
            <person name="Gnirke A."/>
            <person name="Yurkov A.M."/>
            <person name="Nowrousian M."/>
            <person name="Sun S."/>
            <person name="Cuomo C.A."/>
            <person name="Heitman J."/>
        </authorList>
    </citation>
    <scope>NUCLEOTIDE SEQUENCE [LARGE SCALE GENOMIC DNA]</scope>
    <source>
        <strain evidence="7 8">CBS 6074</strain>
    </source>
</reference>
<dbReference type="AlphaFoldDB" id="A0AAX4JKM1"/>
<comment type="subcellular location">
    <subcellularLocation>
        <location evidence="5">Cytoplasm</location>
    </subcellularLocation>
</comment>
<evidence type="ECO:0000256" key="5">
    <source>
        <dbReference type="HAMAP-Rule" id="MF_03003"/>
    </source>
</evidence>
<evidence type="ECO:0000256" key="1">
    <source>
        <dbReference type="ARBA" id="ARBA00022490"/>
    </source>
</evidence>
<feature type="region of interest" description="Disordered" evidence="6">
    <location>
        <begin position="120"/>
        <end position="161"/>
    </location>
</feature>
<dbReference type="GO" id="GO:0016282">
    <property type="term" value="C:eukaryotic 43S preinitiation complex"/>
    <property type="evidence" value="ECO:0007669"/>
    <property type="project" value="UniProtKB-UniRule"/>
</dbReference>
<dbReference type="InterPro" id="IPR007783">
    <property type="entry name" value="eIF3d"/>
</dbReference>
<dbReference type="GeneID" id="91090882"/>
<dbReference type="Pfam" id="PF05091">
    <property type="entry name" value="eIF-3_zeta"/>
    <property type="match status" value="1"/>
</dbReference>
<dbReference type="GO" id="GO:0003743">
    <property type="term" value="F:translation initiation factor activity"/>
    <property type="evidence" value="ECO:0007669"/>
    <property type="project" value="UniProtKB-UniRule"/>
</dbReference>
<dbReference type="PIRSF" id="PIRSF016281">
    <property type="entry name" value="EIF-3_zeta"/>
    <property type="match status" value="1"/>
</dbReference>
<dbReference type="PANTHER" id="PTHR12399:SF0">
    <property type="entry name" value="EUKARYOTIC TRANSLATION INITIATION FACTOR 3 SUBUNIT D"/>
    <property type="match status" value="1"/>
</dbReference>
<comment type="domain">
    <text evidence="5">The RNA gate region regulates mRNA cap recognition to prevent promiscuous mRNA-binding before assembly of eif3d into the full eukaryotic translation initiation factor 3 (eIF-3) complex.</text>
</comment>
<gene>
    <name evidence="7" type="ORF">L201_000210</name>
</gene>
<dbReference type="GO" id="GO:0002191">
    <property type="term" value="P:cap-dependent translational initiation"/>
    <property type="evidence" value="ECO:0007669"/>
    <property type="project" value="UniProtKB-UniRule"/>
</dbReference>
<dbReference type="RefSeq" id="XP_066072110.1">
    <property type="nucleotide sequence ID" value="XM_066216013.1"/>
</dbReference>
<dbReference type="HAMAP" id="MF_03003">
    <property type="entry name" value="eIF3d"/>
    <property type="match status" value="1"/>
</dbReference>
<feature type="region of interest" description="RNA gate" evidence="5">
    <location>
        <begin position="284"/>
        <end position="298"/>
    </location>
</feature>
<sequence length="553" mass="61026">MTLSFTLPHIQDNADGSWGPSSSALPSQLQDIPYAPFSKSDKVTRIADWHDAPADANAGRQRQGQGRRQGREAYGAAEGTLFGFVHDEDEKSFSLVDSGARTNTRVKAPIRTARPLRNAIPTRGTRGRGAGRGGFGGRGRGGARGGYGDWNKPQRTRDSSVTISPDWQVLEEIDFTRLAKLNLSVSEAEDIASYGTIQGYDRAFDRINTRNEKPLEILDRVRYNTSTSDDPVIAQLAEKKAAQIFATDSILSVLMTSPRSVNSWDIIFERKGDQLFLDKRESGPFDYITVNENAADPPLDSDDQTNINSAGSLSLEATYINQNFSSQVIESKSKSYTPKPNPFYSAEIETEPLASTLYKYRKFDLSISEEETFDLIVRTEADAYLGKKDQLITVKALNEFDPRSQGGSAGSAGKTLDWRKNLDIQKGAIVASEMKNNSAKLARWAVQSILVGAEYMKMGYISRANSKDAQRHVIVGVQNFKPNDLARQMNVSLANGWGIVRTIADLLLKQPEGKYVLVKDPNSPQIKLYKVPDDAFDAGADEETIAESQIDEE</sequence>
<comment type="subunit">
    <text evidence="5">Component of the eukaryotic translation initiation factor 3 (eIF-3) complex.</text>
</comment>
<keyword evidence="1 5" id="KW-0963">Cytoplasm</keyword>
<evidence type="ECO:0000313" key="8">
    <source>
        <dbReference type="Proteomes" id="UP001355207"/>
    </source>
</evidence>
<dbReference type="GO" id="GO:0033290">
    <property type="term" value="C:eukaryotic 48S preinitiation complex"/>
    <property type="evidence" value="ECO:0007669"/>
    <property type="project" value="UniProtKB-UniRule"/>
</dbReference>
<evidence type="ECO:0000313" key="7">
    <source>
        <dbReference type="EMBL" id="WWC85347.1"/>
    </source>
</evidence>
<protein>
    <recommendedName>
        <fullName evidence="5">Eukaryotic translation initiation factor 3 subunit D</fullName>
        <shortName evidence="5">eIF3d</shortName>
    </recommendedName>
</protein>
<evidence type="ECO:0000256" key="4">
    <source>
        <dbReference type="ARBA" id="ARBA00022917"/>
    </source>
</evidence>
<evidence type="ECO:0000256" key="2">
    <source>
        <dbReference type="ARBA" id="ARBA00022540"/>
    </source>
</evidence>